<dbReference type="Pfam" id="PF11275">
    <property type="entry name" value="DUF3077"/>
    <property type="match status" value="1"/>
</dbReference>
<dbReference type="RefSeq" id="WP_136912817.1">
    <property type="nucleotide sequence ID" value="NZ_CP039371.1"/>
</dbReference>
<organism evidence="1 2">
    <name type="scientific">Pseudomonas putida</name>
    <name type="common">Arthrobacter siderocapsulatus</name>
    <dbReference type="NCBI Taxonomy" id="303"/>
    <lineage>
        <taxon>Bacteria</taxon>
        <taxon>Pseudomonadati</taxon>
        <taxon>Pseudomonadota</taxon>
        <taxon>Gammaproteobacteria</taxon>
        <taxon>Pseudomonadales</taxon>
        <taxon>Pseudomonadaceae</taxon>
        <taxon>Pseudomonas</taxon>
    </lineage>
</organism>
<gene>
    <name evidence="1" type="ORF">E6B08_03880</name>
</gene>
<proteinExistence type="predicted"/>
<protein>
    <submittedName>
        <fullName evidence="1">DUF3077 domain-containing protein</fullName>
    </submittedName>
</protein>
<evidence type="ECO:0000313" key="2">
    <source>
        <dbReference type="Proteomes" id="UP000298551"/>
    </source>
</evidence>
<dbReference type="AlphaFoldDB" id="A0A4D6X7D6"/>
<sequence length="141" mass="15514">MPPCKPSRIPPPDDPLPLPTFRSSQSIFTVTPTTTLSYAQAEAQKLMECTRYLNQTGVLTGDRRMTAASHHISAMVKTLLDEIEQGMLPSRLRGQYYACPCWGVIELSVTLSRGASPASRLLHFSTCLCKRGRAPPFPVPP</sequence>
<dbReference type="Proteomes" id="UP000298551">
    <property type="component" value="Chromosome"/>
</dbReference>
<dbReference type="InterPro" id="IPR021427">
    <property type="entry name" value="DUF3077"/>
</dbReference>
<reference evidence="2" key="1">
    <citation type="submission" date="2019-04" db="EMBL/GenBank/DDBJ databases">
        <title>Genome sequence of Pseudomonas putida 1290, an auxin catabolizing strain.</title>
        <authorList>
            <person name="Laird T.S."/>
            <person name="Leveau J.H.J."/>
        </authorList>
    </citation>
    <scope>NUCLEOTIDE SEQUENCE [LARGE SCALE GENOMIC DNA]</scope>
    <source>
        <strain evidence="2">1290</strain>
    </source>
</reference>
<accession>A0A4D6X7D6</accession>
<evidence type="ECO:0000313" key="1">
    <source>
        <dbReference type="EMBL" id="QCI10601.1"/>
    </source>
</evidence>
<dbReference type="EMBL" id="CP039371">
    <property type="protein sequence ID" value="QCI10601.1"/>
    <property type="molecule type" value="Genomic_DNA"/>
</dbReference>
<name>A0A4D6X7D6_PSEPU</name>
<dbReference type="OrthoDB" id="6910267at2"/>